<sequence>MNRVTTPLLTAVAAFVLTLSSCKKESDSVQPMATDNNLIFVGKNLRMTSFEVNPAIDLDGDGKLDTDLTVFLRDCEKDNNLVFEKNGQLSGSNGPLACSDNETDPSVAQPSHWTYNEQTKTIHIVKDNDATDVSDWRVLDASASGLKVEISVTEPSNPYKTIMTLRAI</sequence>
<dbReference type="Proteomes" id="UP000198598">
    <property type="component" value="Unassembled WGS sequence"/>
</dbReference>
<dbReference type="AlphaFoldDB" id="A0A1I1W002"/>
<dbReference type="RefSeq" id="WP_093829378.1">
    <property type="nucleotide sequence ID" value="NZ_FOLQ01000008.1"/>
</dbReference>
<name>A0A1I1W002_9BACT</name>
<gene>
    <name evidence="1" type="ORF">SAMN05216167_10862</name>
</gene>
<keyword evidence="2" id="KW-1185">Reference proteome</keyword>
<protein>
    <recommendedName>
        <fullName evidence="3">Lipocalin-like domain-containing protein</fullName>
    </recommendedName>
</protein>
<dbReference type="EMBL" id="FOLQ01000008">
    <property type="protein sequence ID" value="SFD88349.1"/>
    <property type="molecule type" value="Genomic_DNA"/>
</dbReference>
<accession>A0A1I1W002</accession>
<evidence type="ECO:0000313" key="1">
    <source>
        <dbReference type="EMBL" id="SFD88349.1"/>
    </source>
</evidence>
<dbReference type="OrthoDB" id="952184at2"/>
<reference evidence="1 2" key="1">
    <citation type="submission" date="2016-10" db="EMBL/GenBank/DDBJ databases">
        <authorList>
            <person name="de Groot N.N."/>
        </authorList>
    </citation>
    <scope>NUCLEOTIDE SEQUENCE [LARGE SCALE GENOMIC DNA]</scope>
    <source>
        <strain evidence="1 2">DSM 26130</strain>
    </source>
</reference>
<evidence type="ECO:0000313" key="2">
    <source>
        <dbReference type="Proteomes" id="UP000198598"/>
    </source>
</evidence>
<evidence type="ECO:0008006" key="3">
    <source>
        <dbReference type="Google" id="ProtNLM"/>
    </source>
</evidence>
<proteinExistence type="predicted"/>
<organism evidence="1 2">
    <name type="scientific">Spirosoma endophyticum</name>
    <dbReference type="NCBI Taxonomy" id="662367"/>
    <lineage>
        <taxon>Bacteria</taxon>
        <taxon>Pseudomonadati</taxon>
        <taxon>Bacteroidota</taxon>
        <taxon>Cytophagia</taxon>
        <taxon>Cytophagales</taxon>
        <taxon>Cytophagaceae</taxon>
        <taxon>Spirosoma</taxon>
    </lineage>
</organism>
<dbReference type="PROSITE" id="PS51257">
    <property type="entry name" value="PROKAR_LIPOPROTEIN"/>
    <property type="match status" value="1"/>
</dbReference>